<evidence type="ECO:0000256" key="4">
    <source>
        <dbReference type="ARBA" id="ARBA00023125"/>
    </source>
</evidence>
<evidence type="ECO:0000256" key="2">
    <source>
        <dbReference type="ARBA" id="ARBA00023012"/>
    </source>
</evidence>
<dbReference type="CDD" id="cd00383">
    <property type="entry name" value="trans_reg_C"/>
    <property type="match status" value="1"/>
</dbReference>
<feature type="DNA-binding region" description="OmpR/PhoB-type" evidence="7">
    <location>
        <begin position="132"/>
        <end position="231"/>
    </location>
</feature>
<dbReference type="SUPFAM" id="SSF46894">
    <property type="entry name" value="C-terminal effector domain of the bipartite response regulators"/>
    <property type="match status" value="1"/>
</dbReference>
<feature type="domain" description="Response regulatory" evidence="8">
    <location>
        <begin position="5"/>
        <end position="118"/>
    </location>
</feature>
<dbReference type="Pfam" id="PF00072">
    <property type="entry name" value="Response_reg"/>
    <property type="match status" value="1"/>
</dbReference>
<evidence type="ECO:0000259" key="8">
    <source>
        <dbReference type="PROSITE" id="PS50110"/>
    </source>
</evidence>
<keyword evidence="2" id="KW-0902">Two-component regulatory system</keyword>
<dbReference type="SMART" id="SM00862">
    <property type="entry name" value="Trans_reg_C"/>
    <property type="match status" value="1"/>
</dbReference>
<dbReference type="Gene3D" id="6.10.250.690">
    <property type="match status" value="1"/>
</dbReference>
<dbReference type="InterPro" id="IPR039420">
    <property type="entry name" value="WalR-like"/>
</dbReference>
<dbReference type="Gene3D" id="1.10.10.10">
    <property type="entry name" value="Winged helix-like DNA-binding domain superfamily/Winged helix DNA-binding domain"/>
    <property type="match status" value="1"/>
</dbReference>
<dbReference type="PANTHER" id="PTHR48111:SF1">
    <property type="entry name" value="TWO-COMPONENT RESPONSE REGULATOR ORR33"/>
    <property type="match status" value="1"/>
</dbReference>
<organism evidence="10 11">
    <name type="scientific">Paenibacillus chartarius</name>
    <dbReference type="NCBI Taxonomy" id="747481"/>
    <lineage>
        <taxon>Bacteria</taxon>
        <taxon>Bacillati</taxon>
        <taxon>Bacillota</taxon>
        <taxon>Bacilli</taxon>
        <taxon>Bacillales</taxon>
        <taxon>Paenibacillaceae</taxon>
        <taxon>Paenibacillus</taxon>
    </lineage>
</organism>
<reference evidence="10 11" key="1">
    <citation type="submission" date="2024-09" db="EMBL/GenBank/DDBJ databases">
        <authorList>
            <person name="Sun Q."/>
            <person name="Mori K."/>
        </authorList>
    </citation>
    <scope>NUCLEOTIDE SEQUENCE [LARGE SCALE GENOMIC DNA]</scope>
    <source>
        <strain evidence="10 11">CCM 7759</strain>
    </source>
</reference>
<gene>
    <name evidence="10" type="ORF">ACFFK0_11410</name>
</gene>
<evidence type="ECO:0000259" key="9">
    <source>
        <dbReference type="PROSITE" id="PS51755"/>
    </source>
</evidence>
<keyword evidence="1 6" id="KW-0597">Phosphoprotein</keyword>
<feature type="modified residue" description="4-aspartylphosphate" evidence="6">
    <location>
        <position position="54"/>
    </location>
</feature>
<dbReference type="PROSITE" id="PS51755">
    <property type="entry name" value="OMPR_PHOB"/>
    <property type="match status" value="1"/>
</dbReference>
<dbReference type="SMART" id="SM00448">
    <property type="entry name" value="REC"/>
    <property type="match status" value="1"/>
</dbReference>
<sequence length="235" mass="26500">MSGDKVLVIDDDEEIRNLIRIYLSREGLQVVTLPNGNGIRELILKHEPKLVLLDLLLPGPDGYELCQLIRSVTDAPVIFVSCKDEEADKIIGLGLGGDDYITKPFGPGELVARVKAHLRRYRQQELSVGKSVPTLTFKGLEIDVITRKVTVSGKEVQISSTEFELLYTLAKHPDRVYRPEQLFTHIWGVDSVGDIRTLQVHMSNLRKKIETQETNPKYIVTIRGMGYKFNGHACF</sequence>
<keyword evidence="4 7" id="KW-0238">DNA-binding</keyword>
<keyword evidence="11" id="KW-1185">Reference proteome</keyword>
<proteinExistence type="predicted"/>
<dbReference type="Proteomes" id="UP001589776">
    <property type="component" value="Unassembled WGS sequence"/>
</dbReference>
<dbReference type="PANTHER" id="PTHR48111">
    <property type="entry name" value="REGULATOR OF RPOS"/>
    <property type="match status" value="1"/>
</dbReference>
<keyword evidence="5" id="KW-0804">Transcription</keyword>
<dbReference type="InterPro" id="IPR036388">
    <property type="entry name" value="WH-like_DNA-bd_sf"/>
</dbReference>
<dbReference type="InterPro" id="IPR001867">
    <property type="entry name" value="OmpR/PhoB-type_DNA-bd"/>
</dbReference>
<name>A0ABV6DK68_9BACL</name>
<evidence type="ECO:0000313" key="11">
    <source>
        <dbReference type="Proteomes" id="UP001589776"/>
    </source>
</evidence>
<evidence type="ECO:0000256" key="5">
    <source>
        <dbReference type="ARBA" id="ARBA00023163"/>
    </source>
</evidence>
<keyword evidence="3" id="KW-0805">Transcription regulation</keyword>
<dbReference type="Gene3D" id="3.40.50.2300">
    <property type="match status" value="1"/>
</dbReference>
<dbReference type="RefSeq" id="WP_377470309.1">
    <property type="nucleotide sequence ID" value="NZ_JBHLWN010000045.1"/>
</dbReference>
<evidence type="ECO:0000313" key="10">
    <source>
        <dbReference type="EMBL" id="MFC0213056.1"/>
    </source>
</evidence>
<dbReference type="PROSITE" id="PS50110">
    <property type="entry name" value="RESPONSE_REGULATORY"/>
    <property type="match status" value="1"/>
</dbReference>
<accession>A0ABV6DK68</accession>
<comment type="caution">
    <text evidence="10">The sequence shown here is derived from an EMBL/GenBank/DDBJ whole genome shotgun (WGS) entry which is preliminary data.</text>
</comment>
<dbReference type="SUPFAM" id="SSF52172">
    <property type="entry name" value="CheY-like"/>
    <property type="match status" value="1"/>
</dbReference>
<dbReference type="InterPro" id="IPR011006">
    <property type="entry name" value="CheY-like_superfamily"/>
</dbReference>
<evidence type="ECO:0000256" key="3">
    <source>
        <dbReference type="ARBA" id="ARBA00023015"/>
    </source>
</evidence>
<dbReference type="InterPro" id="IPR001789">
    <property type="entry name" value="Sig_transdc_resp-reg_receiver"/>
</dbReference>
<dbReference type="InterPro" id="IPR016032">
    <property type="entry name" value="Sig_transdc_resp-reg_C-effctor"/>
</dbReference>
<dbReference type="EMBL" id="JBHLWN010000045">
    <property type="protein sequence ID" value="MFC0213056.1"/>
    <property type="molecule type" value="Genomic_DNA"/>
</dbReference>
<dbReference type="Pfam" id="PF00486">
    <property type="entry name" value="Trans_reg_C"/>
    <property type="match status" value="1"/>
</dbReference>
<evidence type="ECO:0000256" key="1">
    <source>
        <dbReference type="ARBA" id="ARBA00022553"/>
    </source>
</evidence>
<evidence type="ECO:0000256" key="6">
    <source>
        <dbReference type="PROSITE-ProRule" id="PRU00169"/>
    </source>
</evidence>
<protein>
    <submittedName>
        <fullName evidence="10">Response regulator transcription factor</fullName>
    </submittedName>
</protein>
<feature type="domain" description="OmpR/PhoB-type" evidence="9">
    <location>
        <begin position="132"/>
        <end position="231"/>
    </location>
</feature>
<evidence type="ECO:0000256" key="7">
    <source>
        <dbReference type="PROSITE-ProRule" id="PRU01091"/>
    </source>
</evidence>